<reference evidence="2" key="1">
    <citation type="journal article" date="2015" name="Nature">
        <title>Complex archaea that bridge the gap between prokaryotes and eukaryotes.</title>
        <authorList>
            <person name="Spang A."/>
            <person name="Saw J.H."/>
            <person name="Jorgensen S.L."/>
            <person name="Zaremba-Niedzwiedzka K."/>
            <person name="Martijn J."/>
            <person name="Lind A.E."/>
            <person name="van Eijk R."/>
            <person name="Schleper C."/>
            <person name="Guy L."/>
            <person name="Ettema T.J."/>
        </authorList>
    </citation>
    <scope>NUCLEOTIDE SEQUENCE</scope>
</reference>
<dbReference type="EMBL" id="LAZR01017015">
    <property type="protein sequence ID" value="KKM02131.1"/>
    <property type="molecule type" value="Genomic_DNA"/>
</dbReference>
<proteinExistence type="predicted"/>
<name>A0A0F9J8F6_9ZZZZ</name>
<accession>A0A0F9J8F6</accession>
<dbReference type="AlphaFoldDB" id="A0A0F9J8F6"/>
<evidence type="ECO:0000313" key="2">
    <source>
        <dbReference type="EMBL" id="KKM02131.1"/>
    </source>
</evidence>
<keyword evidence="1" id="KW-0472">Membrane</keyword>
<keyword evidence="1" id="KW-1133">Transmembrane helix</keyword>
<comment type="caution">
    <text evidence="2">The sequence shown here is derived from an EMBL/GenBank/DDBJ whole genome shotgun (WGS) entry which is preliminary data.</text>
</comment>
<protein>
    <submittedName>
        <fullName evidence="2">Uncharacterized protein</fullName>
    </submittedName>
</protein>
<feature type="transmembrane region" description="Helical" evidence="1">
    <location>
        <begin position="36"/>
        <end position="56"/>
    </location>
</feature>
<gene>
    <name evidence="2" type="ORF">LCGC14_1787500</name>
</gene>
<evidence type="ECO:0000256" key="1">
    <source>
        <dbReference type="SAM" id="Phobius"/>
    </source>
</evidence>
<feature type="transmembrane region" description="Helical" evidence="1">
    <location>
        <begin position="12"/>
        <end position="30"/>
    </location>
</feature>
<organism evidence="2">
    <name type="scientific">marine sediment metagenome</name>
    <dbReference type="NCBI Taxonomy" id="412755"/>
    <lineage>
        <taxon>unclassified sequences</taxon>
        <taxon>metagenomes</taxon>
        <taxon>ecological metagenomes</taxon>
    </lineage>
</organism>
<keyword evidence="1" id="KW-0812">Transmembrane</keyword>
<sequence>MFGEINMITLNKISYFLKVFTISSAIMMVLEPTATLIITTFIGLILVGVLDLIDALRESIEWYEEKNNEN</sequence>